<keyword evidence="2" id="KW-1185">Reference proteome</keyword>
<reference evidence="1 2" key="1">
    <citation type="submission" date="2020-07" db="EMBL/GenBank/DDBJ databases">
        <title>Sequencing the genomes of 1000 actinobacteria strains.</title>
        <authorList>
            <person name="Klenk H.-P."/>
        </authorList>
    </citation>
    <scope>NUCLEOTIDE SEQUENCE [LARGE SCALE GENOMIC DNA]</scope>
    <source>
        <strain evidence="1 2">DSM 7487</strain>
    </source>
</reference>
<comment type="caution">
    <text evidence="1">The sequence shown here is derived from an EMBL/GenBank/DDBJ whole genome shotgun (WGS) entry which is preliminary data.</text>
</comment>
<protein>
    <submittedName>
        <fullName evidence="1">Uncharacterized protein</fullName>
    </submittedName>
</protein>
<evidence type="ECO:0000313" key="1">
    <source>
        <dbReference type="EMBL" id="NYD22600.1"/>
    </source>
</evidence>
<dbReference type="Proteomes" id="UP000521922">
    <property type="component" value="Unassembled WGS sequence"/>
</dbReference>
<dbReference type="InterPro" id="IPR045592">
    <property type="entry name" value="DUF6461"/>
</dbReference>
<dbReference type="AlphaFoldDB" id="A0A7Y9DL39"/>
<accession>A0A7Y9DL39</accession>
<dbReference type="EMBL" id="JACCBB010000001">
    <property type="protein sequence ID" value="NYD22600.1"/>
    <property type="molecule type" value="Genomic_DNA"/>
</dbReference>
<name>A0A7Y9DL39_9ACTN</name>
<sequence>MLEQSERELEWDDDSERCFTIVQGLTPVQALQVLVPDAVTDIAPAREVEHWLDAPWGLDEQVEYPEIAFAGTHEGWTWVFEPNGFAGSNFEPSTSTPVPSRYISVYWNINAVMRFRYLVDGKLGRDFDPLFRADDGADNELNGVDLDADLLVGEPVPEGDPLPQEDDIDWTEPRKASMSLLVNLSGVSWPSTNDLVRSATAAVGYTI</sequence>
<evidence type="ECO:0000313" key="2">
    <source>
        <dbReference type="Proteomes" id="UP000521922"/>
    </source>
</evidence>
<dbReference type="RefSeq" id="WP_179751687.1">
    <property type="nucleotide sequence ID" value="NZ_JACCBB010000001.1"/>
</dbReference>
<proteinExistence type="predicted"/>
<organism evidence="1 2">
    <name type="scientific">Kineococcus aurantiacus</name>
    <dbReference type="NCBI Taxonomy" id="37633"/>
    <lineage>
        <taxon>Bacteria</taxon>
        <taxon>Bacillati</taxon>
        <taxon>Actinomycetota</taxon>
        <taxon>Actinomycetes</taxon>
        <taxon>Kineosporiales</taxon>
        <taxon>Kineosporiaceae</taxon>
        <taxon>Kineococcus</taxon>
    </lineage>
</organism>
<dbReference type="Pfam" id="PF20062">
    <property type="entry name" value="DUF6461"/>
    <property type="match status" value="1"/>
</dbReference>
<gene>
    <name evidence="1" type="ORF">BJ968_002140</name>
</gene>